<evidence type="ECO:0000256" key="5">
    <source>
        <dbReference type="ARBA" id="ARBA00023136"/>
    </source>
</evidence>
<keyword evidence="5 6" id="KW-0472">Membrane</keyword>
<gene>
    <name evidence="7" type="ORF">VV01_09845</name>
</gene>
<reference evidence="8" key="1">
    <citation type="submission" date="2015-03" db="EMBL/GenBank/DDBJ databases">
        <title>Luteipulveratus halotolerans sp. nov., a novel actinobacterium (Dermacoccaceae) from Sarawak, Malaysia.</title>
        <authorList>
            <person name="Juboi H."/>
            <person name="Basik A."/>
            <person name="Shamsul S.S."/>
            <person name="Arnold P."/>
            <person name="Schmitt E.K."/>
            <person name="Sanglier J.-J."/>
            <person name="Yeo T."/>
        </authorList>
    </citation>
    <scope>NUCLEOTIDE SEQUENCE [LARGE SCALE GENOMIC DNA]</scope>
    <source>
        <strain evidence="8">C296001</strain>
    </source>
</reference>
<feature type="transmembrane region" description="Helical" evidence="6">
    <location>
        <begin position="79"/>
        <end position="103"/>
    </location>
</feature>
<evidence type="ECO:0000256" key="1">
    <source>
        <dbReference type="ARBA" id="ARBA00004141"/>
    </source>
</evidence>
<evidence type="ECO:0000256" key="6">
    <source>
        <dbReference type="SAM" id="Phobius"/>
    </source>
</evidence>
<dbReference type="PATRIC" id="fig|1631356.3.peg.1918"/>
<evidence type="ECO:0000313" key="8">
    <source>
        <dbReference type="Proteomes" id="UP000037397"/>
    </source>
</evidence>
<comment type="subcellular location">
    <subcellularLocation>
        <location evidence="1">Membrane</location>
        <topology evidence="1">Multi-pass membrane protein</topology>
    </subcellularLocation>
</comment>
<keyword evidence="4 6" id="KW-1133">Transmembrane helix</keyword>
<comment type="similarity">
    <text evidence="2">Belongs to the UPF0014 family.</text>
</comment>
<accession>A0A0L6CNP6</accession>
<dbReference type="EMBL" id="LAIR01000002">
    <property type="protein sequence ID" value="KNX39352.1"/>
    <property type="molecule type" value="Genomic_DNA"/>
</dbReference>
<proteinExistence type="inferred from homology"/>
<feature type="transmembrane region" description="Helical" evidence="6">
    <location>
        <begin position="206"/>
        <end position="228"/>
    </location>
</feature>
<sequence length="235" mass="24418">MLVVTLACTAAAAVVVHVARLGDPRRQLTAGARALVQLAVVGLVIAAVLSSWPWTIAFCVLMTVVAALTAGRRVWSTWTGWALVPLLCGLLPVIALLLLSGVVPLKPVSVVPVLGILIGNAMTATTLSGKRLLQAWEERWGEFEAALSIGLPHREAAVTVVRDDAALALVPGLDQTRTVGLVTLPGAFVGVMLGGGSAWQAAAVQLVVLAALLLVQAVTVAVMIELVVRRTTRPA</sequence>
<evidence type="ECO:0000256" key="4">
    <source>
        <dbReference type="ARBA" id="ARBA00022989"/>
    </source>
</evidence>
<name>A0A0L6CNP6_9MICO</name>
<dbReference type="Proteomes" id="UP000037397">
    <property type="component" value="Unassembled WGS sequence"/>
</dbReference>
<feature type="transmembrane region" description="Helical" evidence="6">
    <location>
        <begin position="34"/>
        <end position="67"/>
    </location>
</feature>
<protein>
    <recommendedName>
        <fullName evidence="9">ABC transporter permease</fullName>
    </recommendedName>
</protein>
<dbReference type="Pfam" id="PF03649">
    <property type="entry name" value="UPF0014"/>
    <property type="match status" value="1"/>
</dbReference>
<keyword evidence="3 6" id="KW-0812">Transmembrane</keyword>
<dbReference type="PANTHER" id="PTHR30028:SF0">
    <property type="entry name" value="PROTEIN ALUMINUM SENSITIVE 3"/>
    <property type="match status" value="1"/>
</dbReference>
<evidence type="ECO:0008006" key="9">
    <source>
        <dbReference type="Google" id="ProtNLM"/>
    </source>
</evidence>
<dbReference type="PANTHER" id="PTHR30028">
    <property type="entry name" value="UPF0014 INNER MEMBRANE PROTEIN YBBM-RELATED"/>
    <property type="match status" value="1"/>
</dbReference>
<feature type="transmembrane region" description="Helical" evidence="6">
    <location>
        <begin position="179"/>
        <end position="200"/>
    </location>
</feature>
<dbReference type="GO" id="GO:0005886">
    <property type="term" value="C:plasma membrane"/>
    <property type="evidence" value="ECO:0007669"/>
    <property type="project" value="TreeGrafter"/>
</dbReference>
<dbReference type="STRING" id="1631356.VV01_09845"/>
<organism evidence="7 8">
    <name type="scientific">Luteipulveratus halotolerans</name>
    <dbReference type="NCBI Taxonomy" id="1631356"/>
    <lineage>
        <taxon>Bacteria</taxon>
        <taxon>Bacillati</taxon>
        <taxon>Actinomycetota</taxon>
        <taxon>Actinomycetes</taxon>
        <taxon>Micrococcales</taxon>
        <taxon>Dermacoccaceae</taxon>
        <taxon>Luteipulveratus</taxon>
    </lineage>
</organism>
<comment type="caution">
    <text evidence="7">The sequence shown here is derived from an EMBL/GenBank/DDBJ whole genome shotgun (WGS) entry which is preliminary data.</text>
</comment>
<evidence type="ECO:0000256" key="3">
    <source>
        <dbReference type="ARBA" id="ARBA00022692"/>
    </source>
</evidence>
<evidence type="ECO:0000313" key="7">
    <source>
        <dbReference type="EMBL" id="KNX39352.1"/>
    </source>
</evidence>
<keyword evidence="8" id="KW-1185">Reference proteome</keyword>
<dbReference type="InterPro" id="IPR005226">
    <property type="entry name" value="UPF0014_fam"/>
</dbReference>
<feature type="transmembrane region" description="Helical" evidence="6">
    <location>
        <begin position="109"/>
        <end position="129"/>
    </location>
</feature>
<evidence type="ECO:0000256" key="2">
    <source>
        <dbReference type="ARBA" id="ARBA00005268"/>
    </source>
</evidence>
<dbReference type="AlphaFoldDB" id="A0A0L6CNP6"/>